<gene>
    <name evidence="1" type="ORF">N7449_001439</name>
</gene>
<evidence type="ECO:0000313" key="2">
    <source>
        <dbReference type="Proteomes" id="UP001150942"/>
    </source>
</evidence>
<dbReference type="Proteomes" id="UP001150942">
    <property type="component" value="Unassembled WGS sequence"/>
</dbReference>
<accession>A0A9W9N6R3</accession>
<dbReference type="AlphaFoldDB" id="A0A9W9N6R3"/>
<evidence type="ECO:0000313" key="1">
    <source>
        <dbReference type="EMBL" id="KAJ5214270.1"/>
    </source>
</evidence>
<reference evidence="1" key="1">
    <citation type="submission" date="2022-11" db="EMBL/GenBank/DDBJ databases">
        <authorList>
            <person name="Petersen C."/>
        </authorList>
    </citation>
    <scope>NUCLEOTIDE SEQUENCE</scope>
    <source>
        <strain evidence="1">IBT 20477</strain>
    </source>
</reference>
<organism evidence="1 2">
    <name type="scientific">Penicillium cf. viridicatum</name>
    <dbReference type="NCBI Taxonomy" id="2972119"/>
    <lineage>
        <taxon>Eukaryota</taxon>
        <taxon>Fungi</taxon>
        <taxon>Dikarya</taxon>
        <taxon>Ascomycota</taxon>
        <taxon>Pezizomycotina</taxon>
        <taxon>Eurotiomycetes</taxon>
        <taxon>Eurotiomycetidae</taxon>
        <taxon>Eurotiales</taxon>
        <taxon>Aspergillaceae</taxon>
        <taxon>Penicillium</taxon>
    </lineage>
</organism>
<protein>
    <submittedName>
        <fullName evidence="1">Uncharacterized protein</fullName>
    </submittedName>
</protein>
<proteinExistence type="predicted"/>
<sequence>MRPSSPISTGRIRVVDAPSTIKRSNFGWIRVSMVFALTLVRVDFVDAPVTDPADETQVAFQWGLEKQKERDWR</sequence>
<reference evidence="1" key="2">
    <citation type="journal article" date="2023" name="IMA Fungus">
        <title>Comparative genomic study of the Penicillium genus elucidates a diverse pangenome and 15 lateral gene transfer events.</title>
        <authorList>
            <person name="Petersen C."/>
            <person name="Sorensen T."/>
            <person name="Nielsen M.R."/>
            <person name="Sondergaard T.E."/>
            <person name="Sorensen J.L."/>
            <person name="Fitzpatrick D.A."/>
            <person name="Frisvad J.C."/>
            <person name="Nielsen K.L."/>
        </authorList>
    </citation>
    <scope>NUCLEOTIDE SEQUENCE</scope>
    <source>
        <strain evidence="1">IBT 20477</strain>
    </source>
</reference>
<name>A0A9W9N6R3_9EURO</name>
<keyword evidence="2" id="KW-1185">Reference proteome</keyword>
<comment type="caution">
    <text evidence="1">The sequence shown here is derived from an EMBL/GenBank/DDBJ whole genome shotgun (WGS) entry which is preliminary data.</text>
</comment>
<dbReference type="EMBL" id="JAPQKQ010000001">
    <property type="protein sequence ID" value="KAJ5214270.1"/>
    <property type="molecule type" value="Genomic_DNA"/>
</dbReference>